<evidence type="ECO:0000259" key="5">
    <source>
        <dbReference type="PROSITE" id="PS50110"/>
    </source>
</evidence>
<dbReference type="Pfam" id="PF00072">
    <property type="entry name" value="Response_reg"/>
    <property type="match status" value="1"/>
</dbReference>
<protein>
    <submittedName>
        <fullName evidence="6">Response regulator receiver</fullName>
    </submittedName>
</protein>
<evidence type="ECO:0000256" key="3">
    <source>
        <dbReference type="PROSITE-ProRule" id="PRU00169"/>
    </source>
</evidence>
<keyword evidence="1 3" id="KW-0597">Phosphoprotein</keyword>
<dbReference type="CDD" id="cd17546">
    <property type="entry name" value="REC_hyHK_CKI1_RcsC-like"/>
    <property type="match status" value="1"/>
</dbReference>
<dbReference type="PATRIC" id="fig|570277.3.peg.3872"/>
<keyword evidence="4" id="KW-0812">Transmembrane</keyword>
<feature type="modified residue" description="4-aspartylphosphate" evidence="3">
    <location>
        <position position="119"/>
    </location>
</feature>
<evidence type="ECO:0000256" key="1">
    <source>
        <dbReference type="ARBA" id="ARBA00022553"/>
    </source>
</evidence>
<dbReference type="SMART" id="SM00448">
    <property type="entry name" value="REC"/>
    <property type="match status" value="1"/>
</dbReference>
<dbReference type="Gene3D" id="3.40.50.2300">
    <property type="match status" value="1"/>
</dbReference>
<dbReference type="EMBL" id="CP013251">
    <property type="protein sequence ID" value="AMO57568.1"/>
    <property type="molecule type" value="Genomic_DNA"/>
</dbReference>
<dbReference type="Proteomes" id="UP000071065">
    <property type="component" value="Chromosome"/>
</dbReference>
<dbReference type="PROSITE" id="PS50110">
    <property type="entry name" value="RESPONSE_REGULATORY"/>
    <property type="match status" value="1"/>
</dbReference>
<dbReference type="AlphaFoldDB" id="A0A142BFP2"/>
<organism evidence="6 7">
    <name type="scientific">Endozoicomonas montiporae CL-33</name>
    <dbReference type="NCBI Taxonomy" id="570277"/>
    <lineage>
        <taxon>Bacteria</taxon>
        <taxon>Pseudomonadati</taxon>
        <taxon>Pseudomonadota</taxon>
        <taxon>Gammaproteobacteria</taxon>
        <taxon>Oceanospirillales</taxon>
        <taxon>Endozoicomonadaceae</taxon>
        <taxon>Endozoicomonas</taxon>
    </lineage>
</organism>
<sequence>MVADIRQPGEQFIQSAAQYLASATAGSLFLIILLIAARRNVSEKAAIQPAAQATSNACSELSSADNNPPALLVVDDNPVNRMVAGEMLQQLGYQVDTADSGRLCIRYCREKPYNVIFMDCNMPGMDGFSTTEALRRLPKTRSTPIIALTANTLSEHKDKCLEAGMNDYIAKPFNRKKLQSTLARWVTP</sequence>
<name>A0A142BFP2_9GAMM</name>
<reference evidence="6 7" key="1">
    <citation type="journal article" date="2016" name="Front. Microbiol.">
        <title>Genomic Insight into the Host-Endosymbiont Relationship of Endozoicomonas montiporae CL-33(T) with its Coral Host.</title>
        <authorList>
            <person name="Ding J.-Y."/>
            <person name="Shiu J.-H."/>
            <person name="Chen W.-M."/>
            <person name="Chiang Y.-R."/>
            <person name="Tang S.-L."/>
        </authorList>
    </citation>
    <scope>NUCLEOTIDE SEQUENCE [LARGE SCALE GENOMIC DNA]</scope>
    <source>
        <strain evidence="6 7">CL-33</strain>
    </source>
</reference>
<dbReference type="KEGG" id="emp:EZMO1_3588"/>
<proteinExistence type="predicted"/>
<evidence type="ECO:0000256" key="2">
    <source>
        <dbReference type="ARBA" id="ARBA00023012"/>
    </source>
</evidence>
<evidence type="ECO:0000313" key="6">
    <source>
        <dbReference type="EMBL" id="AMO57568.1"/>
    </source>
</evidence>
<gene>
    <name evidence="6" type="ORF">EZMO1_3588</name>
</gene>
<dbReference type="SUPFAM" id="SSF52172">
    <property type="entry name" value="CheY-like"/>
    <property type="match status" value="1"/>
</dbReference>
<dbReference type="GO" id="GO:0000160">
    <property type="term" value="P:phosphorelay signal transduction system"/>
    <property type="evidence" value="ECO:0007669"/>
    <property type="project" value="UniProtKB-KW"/>
</dbReference>
<dbReference type="InterPro" id="IPR011006">
    <property type="entry name" value="CheY-like_superfamily"/>
</dbReference>
<dbReference type="PANTHER" id="PTHR45339">
    <property type="entry name" value="HYBRID SIGNAL TRANSDUCTION HISTIDINE KINASE J"/>
    <property type="match status" value="1"/>
</dbReference>
<keyword evidence="2" id="KW-0902">Two-component regulatory system</keyword>
<dbReference type="InterPro" id="IPR001789">
    <property type="entry name" value="Sig_transdc_resp-reg_receiver"/>
</dbReference>
<accession>A0A142BFP2</accession>
<feature type="transmembrane region" description="Helical" evidence="4">
    <location>
        <begin position="16"/>
        <end position="37"/>
    </location>
</feature>
<evidence type="ECO:0000256" key="4">
    <source>
        <dbReference type="SAM" id="Phobius"/>
    </source>
</evidence>
<dbReference type="PANTHER" id="PTHR45339:SF1">
    <property type="entry name" value="HYBRID SIGNAL TRANSDUCTION HISTIDINE KINASE J"/>
    <property type="match status" value="1"/>
</dbReference>
<keyword evidence="4" id="KW-1133">Transmembrane helix</keyword>
<evidence type="ECO:0000313" key="7">
    <source>
        <dbReference type="Proteomes" id="UP000071065"/>
    </source>
</evidence>
<feature type="domain" description="Response regulatory" evidence="5">
    <location>
        <begin position="70"/>
        <end position="186"/>
    </location>
</feature>
<dbReference type="STRING" id="570277.EZMO1_3588"/>
<keyword evidence="4" id="KW-0472">Membrane</keyword>